<dbReference type="Gene3D" id="3.40.50.2300">
    <property type="match status" value="3"/>
</dbReference>
<feature type="domain" description="Response regulatory" evidence="4">
    <location>
        <begin position="397"/>
        <end position="513"/>
    </location>
</feature>
<accession>A0AAE3KNN1</accession>
<dbReference type="CDD" id="cd00383">
    <property type="entry name" value="trans_reg_C"/>
    <property type="match status" value="1"/>
</dbReference>
<dbReference type="InterPro" id="IPR039420">
    <property type="entry name" value="WalR-like"/>
</dbReference>
<dbReference type="GO" id="GO:0032993">
    <property type="term" value="C:protein-DNA complex"/>
    <property type="evidence" value="ECO:0007669"/>
    <property type="project" value="TreeGrafter"/>
</dbReference>
<keyword evidence="2" id="KW-0597">Phosphoprotein</keyword>
<dbReference type="Gene3D" id="6.10.250.690">
    <property type="match status" value="1"/>
</dbReference>
<dbReference type="InterPro" id="IPR001867">
    <property type="entry name" value="OmpR/PhoB-type_DNA-bd"/>
</dbReference>
<dbReference type="GO" id="GO:0005829">
    <property type="term" value="C:cytosol"/>
    <property type="evidence" value="ECO:0007669"/>
    <property type="project" value="TreeGrafter"/>
</dbReference>
<sequence length="551" mass="61795">MRILLVEDDEDLAEILKTILIDRYYLVDYAPDGETGWELADSLKYDLILLDVMLPKLDGITFCQRRRKIGDRTPILLLTAQDTTTSKIKGLDAGADDYVIKPFDVGELLARIRALLRRSSDSISPIIQWGELRLDPSSCEVSCQGKLLHLTAKEYGLLELFLRNSHRIFSQSALLNRLWDYEEAPSENAVRSHIKSLRKKLHHGGAEDLIETIYGLGYRLKDPESKVESIKKEPEIICPSVSESVTNNSGGKTIPVSPTFNRKSDVNTADLTRVLIVDDDPLMENLVSEGISLEIQVEVVCQPSKIRDALAKNRPDLVLLSLYWRGKNRKGFDLLRQLTMSEAPLPVIVLAERDNLADRVKVARLGGKGFLCKPISINMVKSAIEDIGQRSSLEISKLLIVDDDSRLLDLIDTLLQPWGFNLTLLDNPQRFWTVLEKFSPDLLILDIEMPGFSGLDLCAAVRNDPRWGDLPILFLSARTDAPSIHQVFVAGADDYVSKPIVVPELVARILNRLERTKMQRKLAQVSRNNSSVVSRGSLEQGAGERKQLSIL</sequence>
<evidence type="ECO:0000313" key="6">
    <source>
        <dbReference type="EMBL" id="MCP2730695.1"/>
    </source>
</evidence>
<dbReference type="EMBL" id="JAMZMM010000230">
    <property type="protein sequence ID" value="MCP2730695.1"/>
    <property type="molecule type" value="Genomic_DNA"/>
</dbReference>
<feature type="modified residue" description="4-aspartylphosphate" evidence="2">
    <location>
        <position position="51"/>
    </location>
</feature>
<feature type="modified residue" description="4-aspartylphosphate" evidence="2">
    <location>
        <position position="446"/>
    </location>
</feature>
<keyword evidence="7" id="KW-1185">Reference proteome</keyword>
<evidence type="ECO:0000256" key="2">
    <source>
        <dbReference type="PROSITE-ProRule" id="PRU00169"/>
    </source>
</evidence>
<evidence type="ECO:0000259" key="4">
    <source>
        <dbReference type="PROSITE" id="PS50110"/>
    </source>
</evidence>
<evidence type="ECO:0000313" key="7">
    <source>
        <dbReference type="Proteomes" id="UP001204953"/>
    </source>
</evidence>
<dbReference type="RefSeq" id="WP_254013450.1">
    <property type="nucleotide sequence ID" value="NZ_JAMZMM010000230.1"/>
</dbReference>
<comment type="caution">
    <text evidence="6">The sequence shown here is derived from an EMBL/GenBank/DDBJ whole genome shotgun (WGS) entry which is preliminary data.</text>
</comment>
<gene>
    <name evidence="6" type="ORF">NJ959_19895</name>
</gene>
<dbReference type="PROSITE" id="PS50110">
    <property type="entry name" value="RESPONSE_REGULATORY"/>
    <property type="match status" value="3"/>
</dbReference>
<dbReference type="SUPFAM" id="SSF52172">
    <property type="entry name" value="CheY-like"/>
    <property type="match status" value="3"/>
</dbReference>
<evidence type="ECO:0000256" key="3">
    <source>
        <dbReference type="PROSITE-ProRule" id="PRU01091"/>
    </source>
</evidence>
<keyword evidence="1 3" id="KW-0238">DNA-binding</keyword>
<dbReference type="Pfam" id="PF00072">
    <property type="entry name" value="Response_reg"/>
    <property type="match status" value="3"/>
</dbReference>
<dbReference type="InterPro" id="IPR001789">
    <property type="entry name" value="Sig_transdc_resp-reg_receiver"/>
</dbReference>
<dbReference type="SUPFAM" id="SSF46894">
    <property type="entry name" value="C-terminal effector domain of the bipartite response regulators"/>
    <property type="match status" value="1"/>
</dbReference>
<feature type="domain" description="OmpR/PhoB-type" evidence="5">
    <location>
        <begin position="124"/>
        <end position="222"/>
    </location>
</feature>
<evidence type="ECO:0000259" key="5">
    <source>
        <dbReference type="PROSITE" id="PS51755"/>
    </source>
</evidence>
<dbReference type="Gene3D" id="1.10.10.10">
    <property type="entry name" value="Winged helix-like DNA-binding domain superfamily/Winged helix DNA-binding domain"/>
    <property type="match status" value="1"/>
</dbReference>
<name>A0AAE3KNN1_9CYAN</name>
<dbReference type="PANTHER" id="PTHR48111:SF15">
    <property type="entry name" value="OMPR SUBFAMILY"/>
    <property type="match status" value="1"/>
</dbReference>
<dbReference type="GO" id="GO:0000156">
    <property type="term" value="F:phosphorelay response regulator activity"/>
    <property type="evidence" value="ECO:0007669"/>
    <property type="project" value="TreeGrafter"/>
</dbReference>
<reference evidence="6" key="1">
    <citation type="submission" date="2022-06" db="EMBL/GenBank/DDBJ databases">
        <title>New cyanobacteria of genus Symplocastrum in benthos of Lake Baikal.</title>
        <authorList>
            <person name="Sorokovikova E."/>
            <person name="Tikhonova I."/>
            <person name="Krasnopeev A."/>
            <person name="Evseev P."/>
            <person name="Gladkikh A."/>
            <person name="Belykh O."/>
        </authorList>
    </citation>
    <scope>NUCLEOTIDE SEQUENCE</scope>
    <source>
        <strain evidence="6">BBK-W-15</strain>
    </source>
</reference>
<dbReference type="SMART" id="SM00862">
    <property type="entry name" value="Trans_reg_C"/>
    <property type="match status" value="1"/>
</dbReference>
<proteinExistence type="predicted"/>
<evidence type="ECO:0000256" key="1">
    <source>
        <dbReference type="ARBA" id="ARBA00023125"/>
    </source>
</evidence>
<dbReference type="PROSITE" id="PS51755">
    <property type="entry name" value="OMPR_PHOB"/>
    <property type="match status" value="1"/>
</dbReference>
<dbReference type="InterPro" id="IPR036388">
    <property type="entry name" value="WH-like_DNA-bd_sf"/>
</dbReference>
<protein>
    <submittedName>
        <fullName evidence="6">Response regulator</fullName>
    </submittedName>
</protein>
<organism evidence="6 7">
    <name type="scientific">Limnofasciculus baicalensis BBK-W-15</name>
    <dbReference type="NCBI Taxonomy" id="2699891"/>
    <lineage>
        <taxon>Bacteria</taxon>
        <taxon>Bacillati</taxon>
        <taxon>Cyanobacteriota</taxon>
        <taxon>Cyanophyceae</taxon>
        <taxon>Coleofasciculales</taxon>
        <taxon>Coleofasciculaceae</taxon>
        <taxon>Limnofasciculus</taxon>
        <taxon>Limnofasciculus baicalensis</taxon>
    </lineage>
</organism>
<dbReference type="GO" id="GO:0006355">
    <property type="term" value="P:regulation of DNA-templated transcription"/>
    <property type="evidence" value="ECO:0007669"/>
    <property type="project" value="InterPro"/>
</dbReference>
<dbReference type="AlphaFoldDB" id="A0AAE3KNN1"/>
<dbReference type="Proteomes" id="UP001204953">
    <property type="component" value="Unassembled WGS sequence"/>
</dbReference>
<dbReference type="SMART" id="SM00448">
    <property type="entry name" value="REC"/>
    <property type="match status" value="3"/>
</dbReference>
<dbReference type="InterPro" id="IPR011006">
    <property type="entry name" value="CheY-like_superfamily"/>
</dbReference>
<feature type="DNA-binding region" description="OmpR/PhoB-type" evidence="3">
    <location>
        <begin position="124"/>
        <end position="222"/>
    </location>
</feature>
<dbReference type="PANTHER" id="PTHR48111">
    <property type="entry name" value="REGULATOR OF RPOS"/>
    <property type="match status" value="1"/>
</dbReference>
<feature type="domain" description="Response regulatory" evidence="4">
    <location>
        <begin position="2"/>
        <end position="116"/>
    </location>
</feature>
<dbReference type="CDD" id="cd17574">
    <property type="entry name" value="REC_OmpR"/>
    <property type="match status" value="1"/>
</dbReference>
<dbReference type="GO" id="GO:0000976">
    <property type="term" value="F:transcription cis-regulatory region binding"/>
    <property type="evidence" value="ECO:0007669"/>
    <property type="project" value="TreeGrafter"/>
</dbReference>
<dbReference type="Pfam" id="PF00486">
    <property type="entry name" value="Trans_reg_C"/>
    <property type="match status" value="1"/>
</dbReference>
<comment type="caution">
    <text evidence="2">Lacks conserved residue(s) required for the propagation of feature annotation.</text>
</comment>
<dbReference type="InterPro" id="IPR016032">
    <property type="entry name" value="Sig_transdc_resp-reg_C-effctor"/>
</dbReference>
<feature type="domain" description="Response regulatory" evidence="4">
    <location>
        <begin position="273"/>
        <end position="388"/>
    </location>
</feature>